<dbReference type="InterPro" id="IPR016032">
    <property type="entry name" value="Sig_transdc_resp-reg_C-effctor"/>
</dbReference>
<name>A0A399CZR4_9BACT</name>
<dbReference type="InterPro" id="IPR000792">
    <property type="entry name" value="Tscrpt_reg_LuxR_C"/>
</dbReference>
<dbReference type="Proteomes" id="UP000266441">
    <property type="component" value="Unassembled WGS sequence"/>
</dbReference>
<dbReference type="OrthoDB" id="9797341at2"/>
<feature type="domain" description="HTH luxR-type" evidence="4">
    <location>
        <begin position="122"/>
        <end position="187"/>
    </location>
</feature>
<dbReference type="Gene3D" id="1.10.10.10">
    <property type="entry name" value="Winged helix-like DNA-binding domain superfamily/Winged helix DNA-binding domain"/>
    <property type="match status" value="1"/>
</dbReference>
<dbReference type="GO" id="GO:0003677">
    <property type="term" value="F:DNA binding"/>
    <property type="evidence" value="ECO:0007669"/>
    <property type="project" value="UniProtKB-KW"/>
</dbReference>
<dbReference type="SUPFAM" id="SSF46894">
    <property type="entry name" value="C-terminal effector domain of the bipartite response regulators"/>
    <property type="match status" value="1"/>
</dbReference>
<evidence type="ECO:0000259" key="4">
    <source>
        <dbReference type="PROSITE" id="PS50043"/>
    </source>
</evidence>
<dbReference type="PROSITE" id="PS50043">
    <property type="entry name" value="HTH_LUXR_2"/>
    <property type="match status" value="1"/>
</dbReference>
<dbReference type="PANTHER" id="PTHR44688:SF16">
    <property type="entry name" value="DNA-BINDING TRANSCRIPTIONAL ACTIVATOR DEVR_DOSR"/>
    <property type="match status" value="1"/>
</dbReference>
<dbReference type="EMBL" id="QWET01000008">
    <property type="protein sequence ID" value="RIH64919.1"/>
    <property type="molecule type" value="Genomic_DNA"/>
</dbReference>
<dbReference type="PANTHER" id="PTHR44688">
    <property type="entry name" value="DNA-BINDING TRANSCRIPTIONAL ACTIVATOR DEVR_DOSR"/>
    <property type="match status" value="1"/>
</dbReference>
<dbReference type="Pfam" id="PF00196">
    <property type="entry name" value="GerE"/>
    <property type="match status" value="1"/>
</dbReference>
<keyword evidence="1" id="KW-0805">Transcription regulation</keyword>
<dbReference type="PROSITE" id="PS00622">
    <property type="entry name" value="HTH_LUXR_1"/>
    <property type="match status" value="1"/>
</dbReference>
<dbReference type="RefSeq" id="WP_119350384.1">
    <property type="nucleotide sequence ID" value="NZ_JBFHKJ010000607.1"/>
</dbReference>
<sequence length="200" mass="23281">MNRKIFIIHSSEIIRKGINTILRNYFNVEIVLLEKIEELKAFYELNGQEIIIIYENLSGKKPVNFKPLLDKNQINWIIFQNDKEMSDEPLPLCKFYITLATQARDIERMVSRCWDKSKKQPRTEENEELTIREKEVLQLVALGHSNKAIAEKLFISIHTVISHRKNITEKTGIKSISGLTVYAILNNLIDTETINPEDLI</sequence>
<keyword evidence="3" id="KW-0804">Transcription</keyword>
<comment type="caution">
    <text evidence="5">The sequence shown here is derived from an EMBL/GenBank/DDBJ whole genome shotgun (WGS) entry which is preliminary data.</text>
</comment>
<dbReference type="SMART" id="SM00421">
    <property type="entry name" value="HTH_LUXR"/>
    <property type="match status" value="1"/>
</dbReference>
<keyword evidence="6" id="KW-1185">Reference proteome</keyword>
<evidence type="ECO:0000256" key="2">
    <source>
        <dbReference type="ARBA" id="ARBA00023125"/>
    </source>
</evidence>
<gene>
    <name evidence="5" type="ORF">D1164_12840</name>
</gene>
<evidence type="ECO:0000256" key="1">
    <source>
        <dbReference type="ARBA" id="ARBA00023015"/>
    </source>
</evidence>
<protein>
    <submittedName>
        <fullName evidence="5">LuxR family transcriptional regulator</fullName>
    </submittedName>
</protein>
<proteinExistence type="predicted"/>
<dbReference type="PRINTS" id="PR00038">
    <property type="entry name" value="HTHLUXR"/>
</dbReference>
<dbReference type="InterPro" id="IPR036388">
    <property type="entry name" value="WH-like_DNA-bd_sf"/>
</dbReference>
<evidence type="ECO:0000313" key="5">
    <source>
        <dbReference type="EMBL" id="RIH64919.1"/>
    </source>
</evidence>
<dbReference type="AlphaFoldDB" id="A0A399CZR4"/>
<reference evidence="5 6" key="1">
    <citation type="journal article" date="2015" name="Int. J. Syst. Evol. Microbiol.">
        <title>Mariniphaga sediminis sp. nov., isolated from coastal sediment.</title>
        <authorList>
            <person name="Wang F.Q."/>
            <person name="Shen Q.Y."/>
            <person name="Chen G.J."/>
            <person name="Du Z.J."/>
        </authorList>
    </citation>
    <scope>NUCLEOTIDE SEQUENCE [LARGE SCALE GENOMIC DNA]</scope>
    <source>
        <strain evidence="5 6">SY21</strain>
    </source>
</reference>
<dbReference type="GO" id="GO:0006355">
    <property type="term" value="P:regulation of DNA-templated transcription"/>
    <property type="evidence" value="ECO:0007669"/>
    <property type="project" value="InterPro"/>
</dbReference>
<dbReference type="CDD" id="cd06170">
    <property type="entry name" value="LuxR_C_like"/>
    <property type="match status" value="1"/>
</dbReference>
<accession>A0A399CZR4</accession>
<evidence type="ECO:0000256" key="3">
    <source>
        <dbReference type="ARBA" id="ARBA00023163"/>
    </source>
</evidence>
<organism evidence="5 6">
    <name type="scientific">Mariniphaga sediminis</name>
    <dbReference type="NCBI Taxonomy" id="1628158"/>
    <lineage>
        <taxon>Bacteria</taxon>
        <taxon>Pseudomonadati</taxon>
        <taxon>Bacteroidota</taxon>
        <taxon>Bacteroidia</taxon>
        <taxon>Marinilabiliales</taxon>
        <taxon>Prolixibacteraceae</taxon>
        <taxon>Mariniphaga</taxon>
    </lineage>
</organism>
<keyword evidence="2" id="KW-0238">DNA-binding</keyword>
<evidence type="ECO:0000313" key="6">
    <source>
        <dbReference type="Proteomes" id="UP000266441"/>
    </source>
</evidence>